<evidence type="ECO:0000313" key="1">
    <source>
        <dbReference type="EMBL" id="KIH86744.1"/>
    </source>
</evidence>
<comment type="caution">
    <text evidence="1">The sequence shown here is derived from an EMBL/GenBank/DDBJ whole genome shotgun (WGS) entry which is preliminary data.</text>
</comment>
<dbReference type="AlphaFoldDB" id="A0A0C2EKZ8"/>
<name>A0A0C2EKZ8_9PEZI</name>
<proteinExistence type="predicted"/>
<dbReference type="EMBL" id="AWTV01000011">
    <property type="protein sequence ID" value="KIH86744.1"/>
    <property type="molecule type" value="Genomic_DNA"/>
</dbReference>
<accession>A0A0C2EKZ8</accession>
<organism evidence="1 2">
    <name type="scientific">Sporothrix brasiliensis 5110</name>
    <dbReference type="NCBI Taxonomy" id="1398154"/>
    <lineage>
        <taxon>Eukaryota</taxon>
        <taxon>Fungi</taxon>
        <taxon>Dikarya</taxon>
        <taxon>Ascomycota</taxon>
        <taxon>Pezizomycotina</taxon>
        <taxon>Sordariomycetes</taxon>
        <taxon>Sordariomycetidae</taxon>
        <taxon>Ophiostomatales</taxon>
        <taxon>Ophiostomataceae</taxon>
        <taxon>Sporothrix</taxon>
    </lineage>
</organism>
<sequence length="172" mass="20224">MKPNISSNMGQTIYVGLARPGKAQADPCSGTSETDTSASDVHRAQIATIGSWRTKWTASAERRRQRWLDRQKQNEIEKRHKIQYVIRRKAYLTRLYQTRADLGMDNMRETGEPFMRYLARTYMSDLRLRAVRHHLRHQVMTPADYAEMMIWYRRAQKECGKSATAQMKKQKK</sequence>
<dbReference type="RefSeq" id="XP_040614754.1">
    <property type="nucleotide sequence ID" value="XM_040766969.1"/>
</dbReference>
<dbReference type="GeneID" id="63681890"/>
<keyword evidence="2" id="KW-1185">Reference proteome</keyword>
<evidence type="ECO:0000313" key="2">
    <source>
        <dbReference type="Proteomes" id="UP000031575"/>
    </source>
</evidence>
<dbReference type="VEuPathDB" id="FungiDB:SPBR_08731"/>
<protein>
    <submittedName>
        <fullName evidence="1">Uncharacterized protein</fullName>
    </submittedName>
</protein>
<gene>
    <name evidence="1" type="ORF">SPBR_08731</name>
</gene>
<dbReference type="HOGENOM" id="CLU_1628134_0_0_1"/>
<dbReference type="Proteomes" id="UP000031575">
    <property type="component" value="Unassembled WGS sequence"/>
</dbReference>
<reference evidence="1 2" key="1">
    <citation type="journal article" date="2014" name="BMC Genomics">
        <title>Comparative genomics of the major fungal agents of human and animal Sporotrichosis: Sporothrix schenckii and Sporothrix brasiliensis.</title>
        <authorList>
            <person name="Teixeira M.M."/>
            <person name="de Almeida L.G."/>
            <person name="Kubitschek-Barreira P."/>
            <person name="Alves F.L."/>
            <person name="Kioshima E.S."/>
            <person name="Abadio A.K."/>
            <person name="Fernandes L."/>
            <person name="Derengowski L.S."/>
            <person name="Ferreira K.S."/>
            <person name="Souza R.C."/>
            <person name="Ruiz J.C."/>
            <person name="de Andrade N.C."/>
            <person name="Paes H.C."/>
            <person name="Nicola A.M."/>
            <person name="Albuquerque P."/>
            <person name="Gerber A.L."/>
            <person name="Martins V.P."/>
            <person name="Peconick L.D."/>
            <person name="Neto A.V."/>
            <person name="Chaucanez C.B."/>
            <person name="Silva P.A."/>
            <person name="Cunha O.L."/>
            <person name="de Oliveira F.F."/>
            <person name="dos Santos T.C."/>
            <person name="Barros A.L."/>
            <person name="Soares M.A."/>
            <person name="de Oliveira L.M."/>
            <person name="Marini M.M."/>
            <person name="Villalobos-Duno H."/>
            <person name="Cunha M.M."/>
            <person name="de Hoog S."/>
            <person name="da Silveira J.F."/>
            <person name="Henrissat B."/>
            <person name="Nino-Vega G.A."/>
            <person name="Cisalpino P.S."/>
            <person name="Mora-Montes H.M."/>
            <person name="Almeida S.R."/>
            <person name="Stajich J.E."/>
            <person name="Lopes-Bezerra L.M."/>
            <person name="Vasconcelos A.T."/>
            <person name="Felipe M.S."/>
        </authorList>
    </citation>
    <scope>NUCLEOTIDE SEQUENCE [LARGE SCALE GENOMIC DNA]</scope>
    <source>
        <strain evidence="1 2">5110</strain>
    </source>
</reference>
<dbReference type="OrthoDB" id="10311549at2759"/>